<evidence type="ECO:0000313" key="1">
    <source>
        <dbReference type="EMBL" id="GIX72099.1"/>
    </source>
</evidence>
<name>A0AAV4MHX2_CAEEX</name>
<accession>A0AAV4MHX2</accession>
<comment type="caution">
    <text evidence="1">The sequence shown here is derived from an EMBL/GenBank/DDBJ whole genome shotgun (WGS) entry which is preliminary data.</text>
</comment>
<organism evidence="1 2">
    <name type="scientific">Caerostris extrusa</name>
    <name type="common">Bark spider</name>
    <name type="synonym">Caerostris bankana</name>
    <dbReference type="NCBI Taxonomy" id="172846"/>
    <lineage>
        <taxon>Eukaryota</taxon>
        <taxon>Metazoa</taxon>
        <taxon>Ecdysozoa</taxon>
        <taxon>Arthropoda</taxon>
        <taxon>Chelicerata</taxon>
        <taxon>Arachnida</taxon>
        <taxon>Araneae</taxon>
        <taxon>Araneomorphae</taxon>
        <taxon>Entelegynae</taxon>
        <taxon>Araneoidea</taxon>
        <taxon>Araneidae</taxon>
        <taxon>Caerostris</taxon>
    </lineage>
</organism>
<sequence>MSSTIIPRDGIIYRVFEPENSSIVFNEMKRHNVSENFYQKDNEIEDIRHPLMNTKLINNSVSKKQKIKDSRKSSDTPNSTKKIFEIFIHYLNNSNSYKSREIFRQNSNESKDTSKTLMNTNREKQLYHTTKYPEEIPERRISTQKLDRNGYPPLFQTSI</sequence>
<evidence type="ECO:0000313" key="2">
    <source>
        <dbReference type="Proteomes" id="UP001054945"/>
    </source>
</evidence>
<protein>
    <submittedName>
        <fullName evidence="1">Uncharacterized protein</fullName>
    </submittedName>
</protein>
<reference evidence="1 2" key="1">
    <citation type="submission" date="2021-06" db="EMBL/GenBank/DDBJ databases">
        <title>Caerostris extrusa draft genome.</title>
        <authorList>
            <person name="Kono N."/>
            <person name="Arakawa K."/>
        </authorList>
    </citation>
    <scope>NUCLEOTIDE SEQUENCE [LARGE SCALE GENOMIC DNA]</scope>
</reference>
<gene>
    <name evidence="1" type="ORF">CEXT_90561</name>
</gene>
<proteinExistence type="predicted"/>
<dbReference type="EMBL" id="BPLR01019819">
    <property type="protein sequence ID" value="GIX72099.1"/>
    <property type="molecule type" value="Genomic_DNA"/>
</dbReference>
<keyword evidence="2" id="KW-1185">Reference proteome</keyword>
<dbReference type="AlphaFoldDB" id="A0AAV4MHX2"/>
<dbReference type="Proteomes" id="UP001054945">
    <property type="component" value="Unassembled WGS sequence"/>
</dbReference>